<dbReference type="GO" id="GO:0071111">
    <property type="term" value="F:cyclic-guanylate-specific phosphodiesterase activity"/>
    <property type="evidence" value="ECO:0007669"/>
    <property type="project" value="InterPro"/>
</dbReference>
<name>A0A8D4UW26_9FIRM</name>
<gene>
    <name evidence="2" type="ORF">Dia5BBH33_19350</name>
</gene>
<dbReference type="InterPro" id="IPR035919">
    <property type="entry name" value="EAL_sf"/>
</dbReference>
<dbReference type="PANTHER" id="PTHR33121">
    <property type="entry name" value="CYCLIC DI-GMP PHOSPHODIESTERASE PDEF"/>
    <property type="match status" value="1"/>
</dbReference>
<evidence type="ECO:0000313" key="3">
    <source>
        <dbReference type="Proteomes" id="UP000320585"/>
    </source>
</evidence>
<dbReference type="Proteomes" id="UP000320585">
    <property type="component" value="Chromosome"/>
</dbReference>
<sequence length="102" mass="11487">MGFDIVLDDYGTGYSNASRMKDLPFSEIKIDISLVKDYCSHPDPYLPNLVSTMHALGLMITAEGIETKEMADKMKALGVDHLQGYYYSKPLSIPDFLQKYSK</sequence>
<dbReference type="AlphaFoldDB" id="A0A8D4UW26"/>
<dbReference type="Gene3D" id="3.20.20.450">
    <property type="entry name" value="EAL domain"/>
    <property type="match status" value="1"/>
</dbReference>
<protein>
    <recommendedName>
        <fullName evidence="1">EAL domain-containing protein</fullName>
    </recommendedName>
</protein>
<dbReference type="Pfam" id="PF00563">
    <property type="entry name" value="EAL"/>
    <property type="match status" value="1"/>
</dbReference>
<organism evidence="2 3">
    <name type="scientific">Dialister hominis</name>
    <dbReference type="NCBI Taxonomy" id="2582419"/>
    <lineage>
        <taxon>Bacteria</taxon>
        <taxon>Bacillati</taxon>
        <taxon>Bacillota</taxon>
        <taxon>Negativicutes</taxon>
        <taxon>Veillonellales</taxon>
        <taxon>Veillonellaceae</taxon>
        <taxon>Dialister</taxon>
    </lineage>
</organism>
<evidence type="ECO:0000259" key="1">
    <source>
        <dbReference type="PROSITE" id="PS50883"/>
    </source>
</evidence>
<evidence type="ECO:0000313" key="2">
    <source>
        <dbReference type="EMBL" id="BBK26000.1"/>
    </source>
</evidence>
<dbReference type="SUPFAM" id="SSF141868">
    <property type="entry name" value="EAL domain-like"/>
    <property type="match status" value="1"/>
</dbReference>
<reference evidence="3" key="1">
    <citation type="submission" date="2019-05" db="EMBL/GenBank/DDBJ databases">
        <title>Complete genome sequencing of Dialister sp. strain 5BBH33.</title>
        <authorList>
            <person name="Sakamoto M."/>
            <person name="Murakami T."/>
            <person name="Mori H."/>
        </authorList>
    </citation>
    <scope>NUCLEOTIDE SEQUENCE [LARGE SCALE GENOMIC DNA]</scope>
    <source>
        <strain evidence="3">5BBH33</strain>
    </source>
</reference>
<keyword evidence="3" id="KW-1185">Reference proteome</keyword>
<dbReference type="KEGG" id="dho:Dia5BBH33_19350"/>
<dbReference type="InterPro" id="IPR050706">
    <property type="entry name" value="Cyclic-di-GMP_PDE-like"/>
</dbReference>
<dbReference type="PANTHER" id="PTHR33121:SF70">
    <property type="entry name" value="SIGNALING PROTEIN YKOW"/>
    <property type="match status" value="1"/>
</dbReference>
<dbReference type="InterPro" id="IPR001633">
    <property type="entry name" value="EAL_dom"/>
</dbReference>
<proteinExistence type="predicted"/>
<accession>A0A8D4UW26</accession>
<dbReference type="CDD" id="cd01948">
    <property type="entry name" value="EAL"/>
    <property type="match status" value="1"/>
</dbReference>
<dbReference type="PROSITE" id="PS50883">
    <property type="entry name" value="EAL"/>
    <property type="match status" value="1"/>
</dbReference>
<feature type="domain" description="EAL" evidence="1">
    <location>
        <begin position="1"/>
        <end position="102"/>
    </location>
</feature>
<dbReference type="EMBL" id="AP019697">
    <property type="protein sequence ID" value="BBK26000.1"/>
    <property type="molecule type" value="Genomic_DNA"/>
</dbReference>